<feature type="domain" description="Amidase" evidence="1">
    <location>
        <begin position="30"/>
        <end position="444"/>
    </location>
</feature>
<dbReference type="InterPro" id="IPR036928">
    <property type="entry name" value="AS_sf"/>
</dbReference>
<dbReference type="EMBL" id="QAYG01000010">
    <property type="protein sequence ID" value="PTW57595.1"/>
    <property type="molecule type" value="Genomic_DNA"/>
</dbReference>
<dbReference type="OrthoDB" id="9811471at2"/>
<dbReference type="NCBIfam" id="NF006631">
    <property type="entry name" value="PRK09201.1"/>
    <property type="match status" value="1"/>
</dbReference>
<dbReference type="AlphaFoldDB" id="A0A2T5V1G0"/>
<dbReference type="InterPro" id="IPR014087">
    <property type="entry name" value="Carboxybiuret_hydro_AtzE"/>
</dbReference>
<dbReference type="RefSeq" id="WP_107991475.1">
    <property type="nucleotide sequence ID" value="NZ_QAYG01000010.1"/>
</dbReference>
<gene>
    <name evidence="2" type="ORF">C8N35_11074</name>
</gene>
<dbReference type="InterPro" id="IPR023631">
    <property type="entry name" value="Amidase_dom"/>
</dbReference>
<comment type="caution">
    <text evidence="2">The sequence shown here is derived from an EMBL/GenBank/DDBJ whole genome shotgun (WGS) entry which is preliminary data.</text>
</comment>
<dbReference type="Pfam" id="PF01425">
    <property type="entry name" value="Amidase"/>
    <property type="match status" value="1"/>
</dbReference>
<keyword evidence="3" id="KW-1185">Reference proteome</keyword>
<reference evidence="2 3" key="1">
    <citation type="submission" date="2018-04" db="EMBL/GenBank/DDBJ databases">
        <title>Genomic Encyclopedia of Archaeal and Bacterial Type Strains, Phase II (KMG-II): from individual species to whole genera.</title>
        <authorList>
            <person name="Goeker M."/>
        </authorList>
    </citation>
    <scope>NUCLEOTIDE SEQUENCE [LARGE SCALE GENOMIC DNA]</scope>
    <source>
        <strain evidence="2 3">DSM 23382</strain>
    </source>
</reference>
<keyword evidence="2" id="KW-0808">Transferase</keyword>
<dbReference type="SUPFAM" id="SSF75304">
    <property type="entry name" value="Amidase signature (AS) enzymes"/>
    <property type="match status" value="1"/>
</dbReference>
<organism evidence="2 3">
    <name type="scientific">Breoghania corrubedonensis</name>
    <dbReference type="NCBI Taxonomy" id="665038"/>
    <lineage>
        <taxon>Bacteria</taxon>
        <taxon>Pseudomonadati</taxon>
        <taxon>Pseudomonadota</taxon>
        <taxon>Alphaproteobacteria</taxon>
        <taxon>Hyphomicrobiales</taxon>
        <taxon>Stappiaceae</taxon>
        <taxon>Breoghania</taxon>
    </lineage>
</organism>
<evidence type="ECO:0000259" key="1">
    <source>
        <dbReference type="Pfam" id="PF01425"/>
    </source>
</evidence>
<name>A0A2T5V1G0_9HYPH</name>
<evidence type="ECO:0000313" key="3">
    <source>
        <dbReference type="Proteomes" id="UP000244081"/>
    </source>
</evidence>
<proteinExistence type="predicted"/>
<sequence>MHLDPLLGTTAEIIEAVRLREVSALDMAKLAIAAAEAVNPRINAFTEITAERALKEADTIDTRIVAGEPVRPLAGLPYAVKNLFDIEGVTTRAGSKINRDNPPAVADAALVARMKAAGALLIGALNMDEYAYGFTGTNEHDGDVRNPHDPRRMTGGSSAGAGAAVAAGVVPMALGSDTNGSIRVPASFCGTFGLKATYGRFSRVGAFPFVTSFDHVGPLARSARGLAVIHDAIAGFDPTDPVSVRHPLMSCQAALEEGVDGLRIAVAGGWFRQNATAQALAAVDRAARTLGVERDVELPETRKARLAAYVLTASEGGARHLGRLRERPEDFEAETRNRLIAGSLVPSAWAMQAQRVRRWYHEQVLKIFDEVDAVLTPTTPFSAPEFGTETISIDGETLPLEPNIGLYTQPFSFIGLPAVSVPVWLEGEKLPLGVQIVTAPWREDIALRIADVLEREGVAEARVAMME</sequence>
<evidence type="ECO:0000313" key="2">
    <source>
        <dbReference type="EMBL" id="PTW57595.1"/>
    </source>
</evidence>
<dbReference type="GO" id="GO:0016740">
    <property type="term" value="F:transferase activity"/>
    <property type="evidence" value="ECO:0007669"/>
    <property type="project" value="UniProtKB-KW"/>
</dbReference>
<dbReference type="Proteomes" id="UP000244081">
    <property type="component" value="Unassembled WGS sequence"/>
</dbReference>
<accession>A0A2T5V1G0</accession>
<dbReference type="Gene3D" id="3.90.1300.10">
    <property type="entry name" value="Amidase signature (AS) domain"/>
    <property type="match status" value="1"/>
</dbReference>
<dbReference type="PANTHER" id="PTHR11895">
    <property type="entry name" value="TRANSAMIDASE"/>
    <property type="match status" value="1"/>
</dbReference>
<dbReference type="PANTHER" id="PTHR11895:SF172">
    <property type="entry name" value="GLUTAMYL-TRNA(GLN) AMIDOTRANSFERASE"/>
    <property type="match status" value="1"/>
</dbReference>
<dbReference type="NCBIfam" id="TIGR02715">
    <property type="entry name" value="amido_AtzE"/>
    <property type="match status" value="1"/>
</dbReference>
<dbReference type="InterPro" id="IPR000120">
    <property type="entry name" value="Amidase"/>
</dbReference>
<protein>
    <submittedName>
        <fullName evidence="2">Aspartyl-tRNA(Asn)/glutamyl-tRNA(Gln) amidotransferase subunit A</fullName>
    </submittedName>
</protein>